<comment type="caution">
    <text evidence="18">The sequence shown here is derived from an EMBL/GenBank/DDBJ whole genome shotgun (WGS) entry which is preliminary data.</text>
</comment>
<dbReference type="PANTHER" id="PTHR11472">
    <property type="entry name" value="DNA REPAIR DEAD HELICASE RAD3/XP-D SUBFAMILY MEMBER"/>
    <property type="match status" value="1"/>
</dbReference>
<dbReference type="PANTHER" id="PTHR11472:SF34">
    <property type="entry name" value="REGULATOR OF TELOMERE ELONGATION HELICASE 1"/>
    <property type="match status" value="1"/>
</dbReference>
<dbReference type="PROSITE" id="PS51193">
    <property type="entry name" value="HELICASE_ATP_BIND_2"/>
    <property type="match status" value="1"/>
</dbReference>
<comment type="subcellular location">
    <subcellularLocation>
        <location evidence="1 15">Nucleus</location>
    </subcellularLocation>
</comment>
<dbReference type="SMART" id="SM00488">
    <property type="entry name" value="DEXDc2"/>
    <property type="match status" value="1"/>
</dbReference>
<dbReference type="CDD" id="cd13932">
    <property type="entry name" value="HN_RTEL1"/>
    <property type="match status" value="1"/>
</dbReference>
<dbReference type="InterPro" id="IPR045028">
    <property type="entry name" value="DinG/Rad3-like"/>
</dbReference>
<evidence type="ECO:0000256" key="7">
    <source>
        <dbReference type="ARBA" id="ARBA00022806"/>
    </source>
</evidence>
<dbReference type="EMBL" id="JAHFZB010000018">
    <property type="protein sequence ID" value="KAK6479332.1"/>
    <property type="molecule type" value="Genomic_DNA"/>
</dbReference>
<organism evidence="18 19">
    <name type="scientific">Huso huso</name>
    <name type="common">Beluga</name>
    <name type="synonym">Acipenser huso</name>
    <dbReference type="NCBI Taxonomy" id="61971"/>
    <lineage>
        <taxon>Eukaryota</taxon>
        <taxon>Metazoa</taxon>
        <taxon>Chordata</taxon>
        <taxon>Craniata</taxon>
        <taxon>Vertebrata</taxon>
        <taxon>Euteleostomi</taxon>
        <taxon>Actinopterygii</taxon>
        <taxon>Chondrostei</taxon>
        <taxon>Acipenseriformes</taxon>
        <taxon>Acipenseridae</taxon>
        <taxon>Huso</taxon>
    </lineage>
</organism>
<dbReference type="Gene3D" id="1.20.1160.20">
    <property type="match status" value="2"/>
</dbReference>
<evidence type="ECO:0000256" key="1">
    <source>
        <dbReference type="ARBA" id="ARBA00004123"/>
    </source>
</evidence>
<dbReference type="Gene3D" id="3.40.50.300">
    <property type="entry name" value="P-loop containing nucleotide triphosphate hydrolases"/>
    <property type="match status" value="2"/>
</dbReference>
<reference evidence="18 19" key="1">
    <citation type="submission" date="2021-05" db="EMBL/GenBank/DDBJ databases">
        <authorList>
            <person name="Zahm M."/>
            <person name="Klopp C."/>
            <person name="Cabau C."/>
            <person name="Kuhl H."/>
            <person name="Suciu R."/>
            <person name="Ciorpac M."/>
            <person name="Holostenco D."/>
            <person name="Gessner J."/>
            <person name="Wuertz S."/>
            <person name="Hohne C."/>
            <person name="Stock M."/>
            <person name="Gislard M."/>
            <person name="Lluch J."/>
            <person name="Milhes M."/>
            <person name="Lampietro C."/>
            <person name="Lopez Roques C."/>
            <person name="Donnadieu C."/>
            <person name="Du K."/>
            <person name="Schartl M."/>
            <person name="Guiguen Y."/>
        </authorList>
    </citation>
    <scope>NUCLEOTIDE SEQUENCE [LARGE SCALE GENOMIC DNA]</scope>
    <source>
        <strain evidence="18">Hh-F2</strain>
        <tissue evidence="18">Blood</tissue>
    </source>
</reference>
<dbReference type="InterPro" id="IPR006554">
    <property type="entry name" value="Helicase-like_DEXD_c2"/>
</dbReference>
<dbReference type="InterPro" id="IPR027417">
    <property type="entry name" value="P-loop_NTPase"/>
</dbReference>
<dbReference type="SUPFAM" id="SSF52540">
    <property type="entry name" value="P-loop containing nucleoside triphosphate hydrolases"/>
    <property type="match status" value="2"/>
</dbReference>
<keyword evidence="11 15" id="KW-0238">DNA-binding</keyword>
<evidence type="ECO:0000256" key="13">
    <source>
        <dbReference type="ARBA" id="ARBA00023235"/>
    </source>
</evidence>
<dbReference type="NCBIfam" id="TIGR00604">
    <property type="entry name" value="rad3"/>
    <property type="match status" value="1"/>
</dbReference>
<name>A0ABR0Z3B8_HUSHU</name>
<feature type="binding site" evidence="15">
    <location>
        <position position="145"/>
    </location>
    <ligand>
        <name>[4Fe-4S] cluster</name>
        <dbReference type="ChEBI" id="CHEBI:49883"/>
    </ligand>
</feature>
<evidence type="ECO:0000256" key="4">
    <source>
        <dbReference type="ARBA" id="ARBA00022741"/>
    </source>
</evidence>
<evidence type="ECO:0000256" key="5">
    <source>
        <dbReference type="ARBA" id="ARBA00022763"/>
    </source>
</evidence>
<keyword evidence="6 15" id="KW-0378">Hydrolase</keyword>
<dbReference type="Proteomes" id="UP001369086">
    <property type="component" value="Unassembled WGS sequence"/>
</dbReference>
<feature type="region of interest" description="Disordered" evidence="16">
    <location>
        <begin position="999"/>
        <end position="1052"/>
    </location>
</feature>
<dbReference type="GO" id="GO:0004386">
    <property type="term" value="F:helicase activity"/>
    <property type="evidence" value="ECO:0007669"/>
    <property type="project" value="UniProtKB-KW"/>
</dbReference>
<dbReference type="InterPro" id="IPR030845">
    <property type="entry name" value="RTEL1"/>
</dbReference>
<keyword evidence="7 15" id="KW-0347">Helicase</keyword>
<evidence type="ECO:0000259" key="17">
    <source>
        <dbReference type="PROSITE" id="PS51193"/>
    </source>
</evidence>
<keyword evidence="13 15" id="KW-0413">Isomerase</keyword>
<dbReference type="CDD" id="cd17970">
    <property type="entry name" value="DEAHc_FancJ"/>
    <property type="match status" value="1"/>
</dbReference>
<feature type="domain" description="Helicase ATP-binding" evidence="17">
    <location>
        <begin position="7"/>
        <end position="301"/>
    </location>
</feature>
<evidence type="ECO:0000256" key="15">
    <source>
        <dbReference type="HAMAP-Rule" id="MF_03065"/>
    </source>
</evidence>
<evidence type="ECO:0000313" key="18">
    <source>
        <dbReference type="EMBL" id="KAK6479332.1"/>
    </source>
</evidence>
<proteinExistence type="inferred from homology"/>
<evidence type="ECO:0000313" key="19">
    <source>
        <dbReference type="Proteomes" id="UP001369086"/>
    </source>
</evidence>
<keyword evidence="10 15" id="KW-0411">Iron-sulfur</keyword>
<keyword evidence="4 15" id="KW-0547">Nucleotide-binding</keyword>
<evidence type="ECO:0000256" key="3">
    <source>
        <dbReference type="ARBA" id="ARBA00022723"/>
    </source>
</evidence>
<keyword evidence="5 15" id="KW-0227">DNA damage</keyword>
<feature type="binding site" evidence="15">
    <location>
        <position position="207"/>
    </location>
    <ligand>
        <name>[4Fe-4S] cluster</name>
        <dbReference type="ChEBI" id="CHEBI:49883"/>
    </ligand>
</feature>
<keyword evidence="12 15" id="KW-0234">DNA repair</keyword>
<feature type="binding site" evidence="15">
    <location>
        <position position="172"/>
    </location>
    <ligand>
        <name>[4Fe-4S] cluster</name>
        <dbReference type="ChEBI" id="CHEBI:49883"/>
    </ligand>
</feature>
<accession>A0ABR0Z3B8</accession>
<comment type="caution">
    <text evidence="15">Lacks conserved residue(s) required for the propagation of feature annotation.</text>
</comment>
<feature type="compositionally biased region" description="Basic and acidic residues" evidence="16">
    <location>
        <begin position="999"/>
        <end position="1022"/>
    </location>
</feature>
<evidence type="ECO:0000256" key="12">
    <source>
        <dbReference type="ARBA" id="ARBA00023204"/>
    </source>
</evidence>
<dbReference type="InterPro" id="IPR010614">
    <property type="entry name" value="RAD3-like_helicase_DEAD"/>
</dbReference>
<dbReference type="Pfam" id="PF06733">
    <property type="entry name" value="DEAD_2"/>
    <property type="match status" value="1"/>
</dbReference>
<evidence type="ECO:0000256" key="9">
    <source>
        <dbReference type="ARBA" id="ARBA00023004"/>
    </source>
</evidence>
<keyword evidence="14 15" id="KW-0539">Nucleus</keyword>
<keyword evidence="9 15" id="KW-0408">Iron</keyword>
<keyword evidence="8 15" id="KW-0067">ATP-binding</keyword>
<comment type="function">
    <text evidence="15">A probable ATP-dependent DNA helicase implicated in telomere-length regulation, DNA repair and the maintenance of genomic stability. Acts as an anti-recombinase to counteract toxic recombination and limit crossover during meiosis. Regulates meiotic recombination and crossover homeostasis by physically dissociating strand invasion events and thereby promotes noncrossover repair by meiotic synthesis dependent strand annealing (SDSA) as well as disassembly of D loop recombination intermediates. Also disassembles T loops and prevents telomere fragility by counteracting telomeric G4-DNA structures, which together ensure the dynamics and stability of the telomere.</text>
</comment>
<evidence type="ECO:0000256" key="16">
    <source>
        <dbReference type="SAM" id="MobiDB-lite"/>
    </source>
</evidence>
<dbReference type="Pfam" id="PF13307">
    <property type="entry name" value="Helicase_C_2"/>
    <property type="match status" value="1"/>
</dbReference>
<dbReference type="InterPro" id="IPR049909">
    <property type="entry name" value="Rtel1_HHD"/>
</dbReference>
<keyword evidence="2 15" id="KW-0004">4Fe-4S</keyword>
<keyword evidence="19" id="KW-1185">Reference proteome</keyword>
<dbReference type="InterPro" id="IPR057498">
    <property type="entry name" value="Rtel1_ARCH"/>
</dbReference>
<evidence type="ECO:0000256" key="6">
    <source>
        <dbReference type="ARBA" id="ARBA00022801"/>
    </source>
</evidence>
<dbReference type="Pfam" id="PF23109">
    <property type="entry name" value="ARCH_RTEL1"/>
    <property type="match status" value="1"/>
</dbReference>
<feature type="binding site" evidence="15">
    <location>
        <position position="163"/>
    </location>
    <ligand>
        <name>[4Fe-4S] cluster</name>
        <dbReference type="ChEBI" id="CHEBI:49883"/>
    </ligand>
</feature>
<evidence type="ECO:0000256" key="11">
    <source>
        <dbReference type="ARBA" id="ARBA00023125"/>
    </source>
</evidence>
<comment type="catalytic activity">
    <reaction evidence="15">
        <text>ATP + H2O = ADP + phosphate + H(+)</text>
        <dbReference type="Rhea" id="RHEA:13065"/>
        <dbReference type="ChEBI" id="CHEBI:15377"/>
        <dbReference type="ChEBI" id="CHEBI:15378"/>
        <dbReference type="ChEBI" id="CHEBI:30616"/>
        <dbReference type="ChEBI" id="CHEBI:43474"/>
        <dbReference type="ChEBI" id="CHEBI:456216"/>
    </reaction>
</comment>
<dbReference type="EC" id="5.6.2.-" evidence="15"/>
<dbReference type="Pfam" id="PF23116">
    <property type="entry name" value="HHD_RTEL1"/>
    <property type="match status" value="1"/>
</dbReference>
<dbReference type="InterPro" id="IPR014013">
    <property type="entry name" value="Helic_SF1/SF2_ATP-bd_DinG/Rad3"/>
</dbReference>
<gene>
    <name evidence="15" type="primary">RTEL1</name>
    <name evidence="18" type="ORF">HHUSO_G20058</name>
</gene>
<dbReference type="SMART" id="SM00491">
    <property type="entry name" value="HELICc2"/>
    <property type="match status" value="1"/>
</dbReference>
<feature type="region of interest" description="Disordered" evidence="16">
    <location>
        <begin position="1168"/>
        <end position="1196"/>
    </location>
</feature>
<comment type="similarity">
    <text evidence="15">Belongs to the helicase family. RAD3/XPD subfamily.</text>
</comment>
<evidence type="ECO:0000256" key="10">
    <source>
        <dbReference type="ARBA" id="ARBA00023014"/>
    </source>
</evidence>
<dbReference type="InterPro" id="IPR006555">
    <property type="entry name" value="ATP-dep_Helicase_C"/>
</dbReference>
<keyword evidence="3 15" id="KW-0479">Metal-binding</keyword>
<dbReference type="HAMAP" id="MF_03065">
    <property type="entry name" value="RTEL1"/>
    <property type="match status" value="1"/>
</dbReference>
<evidence type="ECO:0000256" key="8">
    <source>
        <dbReference type="ARBA" id="ARBA00022840"/>
    </source>
</evidence>
<protein>
    <recommendedName>
        <fullName evidence="15">Regulator of telomere elongation helicase 1</fullName>
        <ecNumber evidence="15">5.6.2.-</ecNumber>
    </recommendedName>
</protein>
<evidence type="ECO:0000256" key="14">
    <source>
        <dbReference type="ARBA" id="ARBA00023242"/>
    </source>
</evidence>
<feature type="compositionally biased region" description="Low complexity" evidence="16">
    <location>
        <begin position="1026"/>
        <end position="1049"/>
    </location>
</feature>
<dbReference type="CDD" id="cd18788">
    <property type="entry name" value="SF2_C_XPD"/>
    <property type="match status" value="1"/>
</dbReference>
<evidence type="ECO:0000256" key="2">
    <source>
        <dbReference type="ARBA" id="ARBA00022485"/>
    </source>
</evidence>
<sequence length="1220" mass="136706">MPTIQLNCITVDFPFTPYPCQEDYMSKVITCLQNRVNGVLESPTGTGKTLCLLCSTLAWRDHFKDTISARKISEKMGGAELFPDRPMSSWGNSATDGETSAYYTDIPKIIYASRTHSQLTQVINELKNTSYRPKMCVLGSREQLCINPEVMKQTSNHVKIHSCRAKVTSRSCVYYNNVEEKSTEKELVNTILDVEDLVKNGNKHRVCPYYLSRSLKQQADVIFMPYNYLLDPKSRRAHNIELKGAVVIFDEAHNVEKTCEESASFDLTPYDIATAIEAVNRVLSEQARKVGQSDEEFHMEAAVSGLPLPAWHLCFIPIKVILLDLEAAIDSIDLPANGKGVTKPGSFIFELFKKAQLTFETKSSVLEAVEMITGFLAGGDGIFINTLGLQKLSDIIQIVFSSDPPDGSIALALEQNIGKHYKVHIQPDNSNQKKKQNTDIWSASATKKQGKVLSYWCFSPGFSMNELVRQGVRSIILTSGTLSPLSSFTSEMQIEFPVTLENPHVIDKHQIFVGIVPKGPDGIQLSSAFDKRFTPDYMASLGKTVTNVGRVVPHGLLVFFSSYPVMDKTIEYWKDNGHSSRIEDMKPMFVEPRNKGAFTEVMDGYYAKVSDPKTNGASFFAVCRGKASEGLDFSDTNGRAVIITGLPFPPRMDPKVILKMQFLDEMRRKATGGVKFLSGQEWYRQQASRAVNQAIGRVIRHRQDFGAIFLCDHRFMNTDARAQLPSWVRPFVKVYDNFGHIIRDVSQFFRVAQKIMPPPKSKFSANCGAVCSAEDASSGCSSSGGSFSSGGNSFVRKAKMLDSHVPSLKKRRLDGGLHSDGDGMASLCIEYETDMDSVRRKPVGLLDALEHNDKKPGQETEKLVGEEKAGRLSTLSLQHDKRMEDEQRGGRKKIKLVHDWKKYEVPASEQTKAEKAKLFMAAVRKSLSQANSDHFTQAMQKYKKTDDFEAMLADLASLFTGDPNKHYLLRDFYQFVRPHHKKQFDEACCELTGEGCGYKPEHSLSKEEKEKLMQTAEKKTKTDTPTASANTFISSASSSSQLNTSQQLNKGGSHLNTEALTKVESHLPVQLVSKEKNMSAPQKLYLEVYLEDVKRALGPTKYKQFYMAIQTYKRTDNYNNMVSETVALFTEKPEDFQLLRRFSMFVRPYHKQQFIQMSKELTGTVEETWQDQQKGKTSCQDDSSAHPGTSCDQSVVSKTGEAVKAQSKISLFFLKGDNTK</sequence>
<dbReference type="InterPro" id="IPR013020">
    <property type="entry name" value="Rad3/Chl1-like"/>
</dbReference>